<evidence type="ECO:0000313" key="5">
    <source>
        <dbReference type="EMBL" id="ADE76078.1"/>
    </source>
</evidence>
<dbReference type="PANTHER" id="PTHR12234">
    <property type="entry name" value="FORMIMINOTRANSFERASE-CYCLODEAMINASE"/>
    <property type="match status" value="1"/>
</dbReference>
<dbReference type="EC" id="2.1.2.5" evidence="1"/>
<organism evidence="5">
    <name type="scientific">Picea sitchensis</name>
    <name type="common">Sitka spruce</name>
    <name type="synonym">Pinus sitchensis</name>
    <dbReference type="NCBI Taxonomy" id="3332"/>
    <lineage>
        <taxon>Eukaryota</taxon>
        <taxon>Viridiplantae</taxon>
        <taxon>Streptophyta</taxon>
        <taxon>Embryophyta</taxon>
        <taxon>Tracheophyta</taxon>
        <taxon>Spermatophyta</taxon>
        <taxon>Pinopsida</taxon>
        <taxon>Pinidae</taxon>
        <taxon>Conifers I</taxon>
        <taxon>Pinales</taxon>
        <taxon>Pinaceae</taxon>
        <taxon>Picea</taxon>
    </lineage>
</organism>
<dbReference type="InterPro" id="IPR012886">
    <property type="entry name" value="Formiminotransferase_N"/>
</dbReference>
<accession>D5A959</accession>
<dbReference type="GO" id="GO:0005542">
    <property type="term" value="F:folic acid binding"/>
    <property type="evidence" value="ECO:0007669"/>
    <property type="project" value="InterPro"/>
</dbReference>
<sequence>MKQAAVACCKLYVSESRNGKALEAIEKAARAYPHAAALLNAFEDKDYNRVGYTLVFPFSSSQQQQSSCPSQNTVLRMVRAALQAINLEGHSGTHPRLGVVDHICYHPLGDASLHQVASLARSLAADIGLTLKVPTFLYGAAHHENRNLDSIRRALGYFKPNHEGQWVGLASGPLSLSPDYGPSQVLSSTGVVIVGACPFVVNYNVPVVSNDLVRGRRIAKKLSARGGGLPDVQAMALIHGVKGMEIACNLLDAKNVGPDKVQEEVASLAEKEGLIVEHGYLTDYSEDQILAAALQRLKLMEKDNLANGLVEPRANIIMESLD</sequence>
<dbReference type="Gene3D" id="3.30.70.670">
    <property type="entry name" value="Formiminotransferase, C-terminal subdomain"/>
    <property type="match status" value="1"/>
</dbReference>
<dbReference type="Pfam" id="PF07837">
    <property type="entry name" value="FTCD_N"/>
    <property type="match status" value="1"/>
</dbReference>
<dbReference type="SUPFAM" id="SSF55116">
    <property type="entry name" value="Formiminotransferase domain of formiminotransferase-cyclodeaminase"/>
    <property type="match status" value="2"/>
</dbReference>
<dbReference type="InterPro" id="IPR051623">
    <property type="entry name" value="FTCD"/>
</dbReference>
<dbReference type="SMART" id="SM01222">
    <property type="entry name" value="FTCD_N"/>
    <property type="match status" value="1"/>
</dbReference>
<dbReference type="AlphaFoldDB" id="D5A959"/>
<protein>
    <recommendedName>
        <fullName evidence="1">glutamate formimidoyltransferase</fullName>
        <ecNumber evidence="1">2.1.2.5</ecNumber>
    </recommendedName>
</protein>
<dbReference type="InterPro" id="IPR022384">
    <property type="entry name" value="FormiminoTrfase_cat_dom_sf"/>
</dbReference>
<evidence type="ECO:0000259" key="3">
    <source>
        <dbReference type="SMART" id="SM01221"/>
    </source>
</evidence>
<dbReference type="Gene3D" id="3.30.990.10">
    <property type="entry name" value="Formiminotransferase, N-terminal subdomain"/>
    <property type="match status" value="1"/>
</dbReference>
<proteinExistence type="evidence at transcript level"/>
<feature type="domain" description="Formiminotransferase C-terminal subdomain" evidence="3">
    <location>
        <begin position="199"/>
        <end position="321"/>
    </location>
</feature>
<evidence type="ECO:0000259" key="4">
    <source>
        <dbReference type="SMART" id="SM01222"/>
    </source>
</evidence>
<dbReference type="InterPro" id="IPR037064">
    <property type="entry name" value="Formiminotransferase_N_sf"/>
</dbReference>
<keyword evidence="2" id="KW-0808">Transferase</keyword>
<dbReference type="InterPro" id="IPR013802">
    <property type="entry name" value="Formiminotransferase_C"/>
</dbReference>
<name>D5A959_PICSI</name>
<reference evidence="5" key="1">
    <citation type="submission" date="2010-04" db="EMBL/GenBank/DDBJ databases">
        <authorList>
            <person name="Reid K.E."/>
            <person name="Liao N."/>
            <person name="Chan S."/>
            <person name="Docking R."/>
            <person name="Taylor G."/>
            <person name="Moore R."/>
            <person name="Mayo M."/>
            <person name="Munro S."/>
            <person name="King J."/>
            <person name="Yanchuk A."/>
            <person name="Holt R."/>
            <person name="Jones S."/>
            <person name="Marra M."/>
            <person name="Ritland C.E."/>
            <person name="Ritland K."/>
            <person name="Bohlmann J."/>
        </authorList>
    </citation>
    <scope>NUCLEOTIDE SEQUENCE</scope>
    <source>
        <tissue evidence="5">Buds collected with no treatment. Collection October 2007</tissue>
    </source>
</reference>
<dbReference type="PANTHER" id="PTHR12234:SF1">
    <property type="entry name" value="FORMIMINOTRANSFERASE N-TERMINAL SUBDOMAIN-CONTAINING PROTEIN"/>
    <property type="match status" value="1"/>
</dbReference>
<evidence type="ECO:0000256" key="1">
    <source>
        <dbReference type="ARBA" id="ARBA00012252"/>
    </source>
</evidence>
<dbReference type="EMBL" id="BT122716">
    <property type="protein sequence ID" value="ADE76078.1"/>
    <property type="molecule type" value="mRNA"/>
</dbReference>
<dbReference type="InterPro" id="IPR037070">
    <property type="entry name" value="Formiminotransferase_C_sf"/>
</dbReference>
<evidence type="ECO:0000256" key="2">
    <source>
        <dbReference type="ARBA" id="ARBA00022679"/>
    </source>
</evidence>
<dbReference type="GO" id="GO:0030409">
    <property type="term" value="F:glutamate formimidoyltransferase activity"/>
    <property type="evidence" value="ECO:0007669"/>
    <property type="project" value="UniProtKB-EC"/>
</dbReference>
<dbReference type="SMART" id="SM01221">
    <property type="entry name" value="FTCD"/>
    <property type="match status" value="1"/>
</dbReference>
<feature type="domain" description="Formiminotransferase N-terminal subdomain" evidence="4">
    <location>
        <begin position="5"/>
        <end position="198"/>
    </location>
</feature>